<dbReference type="AlphaFoldDB" id="A0A3Q3DLV2"/>
<keyword evidence="3" id="KW-0539">Nucleus</keyword>
<feature type="region of interest" description="Disordered" evidence="4">
    <location>
        <begin position="203"/>
        <end position="265"/>
    </location>
</feature>
<sequence length="839" mass="95493">MFNKKTRRIFRQRKGDSSDEEEMTGNSADGAGSVKAATVVPNKPSRLGHCRGISCSSKRESAPSKLDEGDGEDVETATMTADDEENGKDNYVIKKKTSTVLSFSDDKEPLEPEFKLKRTVDKAVFFQVKKKEAPPARNNHNAVPLHLAQNAATLLSSQVGGGCCIAYLSYGATIFGVNANSGYAFILCTVVIPNARMIEAAKRQRRNNRAQKEFIPLDKDGRSSLGSTPEHCLKEEMQEEEDEDRVNDDDDDDDPDDHDRRIEFAPRLKSVKERIAEKLGESVGCLSGSDEEEQELWEETQIEKGVKRRPGGQSPSGSESSSYSSSSFQRDEHQRHKKKSAGLKIPKMLPSVTVSMVKRRIAGKYVYSLKEVHSARRAQLCRMEGDAESAKTSVESLEEGSSEKQLKFYRDMTLFAHNLVECLQEKIVEINSLELELHTLLSSQMVALCAQRQQKIQEHAQHLQQLKHLEKETGKKKKIWLLCIHLNCGHTFISLSALTLAAILLKSQEIFSDVHDDFHDVKRILSRFEEWRSFYSDSYHTAYISLCLPKLLNPIIRQQLLGWNPLKDANVDFEKLPWFTAVETFCHGYGHEELENIDREMLSNVIERTVIPKITAFVELVWDPMSLRQSACLTELCHRLREDYSIFEGEQSKPVTAVIGRLKNCVDEDVFIPLYPKKLLEDRLSPQSQFRNQQFWMAIKLLGNMGKWDPLLPDSALQELMLDKLLCRYLMISLGSQTFSNNDIRACKRVSVCVLPTSWFRGKNECLPQLQSFKNHLVQKAHNICKHQPPEAPDTRLTVVEVLQILSRIRCHDAIMSIAEKYHYEDVIYSHQLLNQETE</sequence>
<dbReference type="Proteomes" id="UP000264820">
    <property type="component" value="Unplaced"/>
</dbReference>
<dbReference type="GO" id="GO:0003677">
    <property type="term" value="F:DNA binding"/>
    <property type="evidence" value="ECO:0007669"/>
    <property type="project" value="InterPro"/>
</dbReference>
<dbReference type="InterPro" id="IPR012890">
    <property type="entry name" value="GCFC2-like"/>
</dbReference>
<evidence type="ECO:0000256" key="1">
    <source>
        <dbReference type="ARBA" id="ARBA00004123"/>
    </source>
</evidence>
<feature type="region of interest" description="Disordered" evidence="4">
    <location>
        <begin position="1"/>
        <end position="86"/>
    </location>
</feature>
<feature type="domain" description="GCF C-terminal" evidence="5">
    <location>
        <begin position="522"/>
        <end position="570"/>
    </location>
</feature>
<comment type="similarity">
    <text evidence="2">Belongs to the GCF family.</text>
</comment>
<comment type="subcellular location">
    <subcellularLocation>
        <location evidence="1">Nucleus</location>
    </subcellularLocation>
</comment>
<reference evidence="6" key="2">
    <citation type="submission" date="2025-09" db="UniProtKB">
        <authorList>
            <consortium name="Ensembl"/>
        </authorList>
    </citation>
    <scope>IDENTIFICATION</scope>
</reference>
<evidence type="ECO:0000256" key="3">
    <source>
        <dbReference type="ARBA" id="ARBA00023242"/>
    </source>
</evidence>
<dbReference type="GO" id="GO:0005634">
    <property type="term" value="C:nucleus"/>
    <property type="evidence" value="ECO:0007669"/>
    <property type="project" value="UniProtKB-SubCell"/>
</dbReference>
<evidence type="ECO:0000256" key="2">
    <source>
        <dbReference type="ARBA" id="ARBA00010801"/>
    </source>
</evidence>
<feature type="compositionally biased region" description="Acidic residues" evidence="4">
    <location>
        <begin position="289"/>
        <end position="300"/>
    </location>
</feature>
<evidence type="ECO:0000256" key="4">
    <source>
        <dbReference type="SAM" id="MobiDB-lite"/>
    </source>
</evidence>
<dbReference type="PANTHER" id="PTHR12214:SF4">
    <property type="entry name" value="INTRON LARGE COMPLEX COMPONENT GCFC2"/>
    <property type="match status" value="1"/>
</dbReference>
<feature type="compositionally biased region" description="Low complexity" evidence="4">
    <location>
        <begin position="315"/>
        <end position="327"/>
    </location>
</feature>
<dbReference type="PANTHER" id="PTHR12214">
    <property type="entry name" value="GC-RICH SEQUENCE DNA-BINDING FACTOR"/>
    <property type="match status" value="1"/>
</dbReference>
<evidence type="ECO:0000313" key="7">
    <source>
        <dbReference type="Proteomes" id="UP000264820"/>
    </source>
</evidence>
<feature type="compositionally biased region" description="Acidic residues" evidence="4">
    <location>
        <begin position="237"/>
        <end position="256"/>
    </location>
</feature>
<dbReference type="OMA" id="KQAMTLM"/>
<keyword evidence="7" id="KW-1185">Reference proteome</keyword>
<accession>A0A3Q3DLV2</accession>
<proteinExistence type="inferred from homology"/>
<feature type="compositionally biased region" description="Basic residues" evidence="4">
    <location>
        <begin position="1"/>
        <end position="12"/>
    </location>
</feature>
<reference evidence="6" key="1">
    <citation type="submission" date="2025-08" db="UniProtKB">
        <authorList>
            <consortium name="Ensembl"/>
        </authorList>
    </citation>
    <scope>IDENTIFICATION</scope>
</reference>
<organism evidence="6 7">
    <name type="scientific">Hippocampus comes</name>
    <name type="common">Tiger tail seahorse</name>
    <dbReference type="NCBI Taxonomy" id="109280"/>
    <lineage>
        <taxon>Eukaryota</taxon>
        <taxon>Metazoa</taxon>
        <taxon>Chordata</taxon>
        <taxon>Craniata</taxon>
        <taxon>Vertebrata</taxon>
        <taxon>Euteleostomi</taxon>
        <taxon>Actinopterygii</taxon>
        <taxon>Neopterygii</taxon>
        <taxon>Teleostei</taxon>
        <taxon>Neoteleostei</taxon>
        <taxon>Acanthomorphata</taxon>
        <taxon>Syngnathiaria</taxon>
        <taxon>Syngnathiformes</taxon>
        <taxon>Syngnathoidei</taxon>
        <taxon>Syngnathidae</taxon>
        <taxon>Hippocampus</taxon>
    </lineage>
</organism>
<dbReference type="GO" id="GO:0000398">
    <property type="term" value="P:mRNA splicing, via spliceosome"/>
    <property type="evidence" value="ECO:0007669"/>
    <property type="project" value="InterPro"/>
</dbReference>
<dbReference type="GeneTree" id="ENSGT00390000000455"/>
<dbReference type="STRING" id="109280.ENSHCOP00000015390"/>
<feature type="compositionally biased region" description="Basic and acidic residues" evidence="4">
    <location>
        <begin position="210"/>
        <end position="222"/>
    </location>
</feature>
<dbReference type="Pfam" id="PF07842">
    <property type="entry name" value="GCFC"/>
    <property type="match status" value="2"/>
</dbReference>
<evidence type="ECO:0000313" key="6">
    <source>
        <dbReference type="Ensembl" id="ENSHCOP00000015390.1"/>
    </source>
</evidence>
<feature type="domain" description="GCF C-terminal" evidence="5">
    <location>
        <begin position="599"/>
        <end position="729"/>
    </location>
</feature>
<feature type="compositionally biased region" description="Basic and acidic residues" evidence="4">
    <location>
        <begin position="57"/>
        <end position="68"/>
    </location>
</feature>
<feature type="region of interest" description="Disordered" evidence="4">
    <location>
        <begin position="283"/>
        <end position="344"/>
    </location>
</feature>
<protein>
    <submittedName>
        <fullName evidence="6">GC-rich sequence DNA-binding factor 2</fullName>
    </submittedName>
</protein>
<dbReference type="InterPro" id="IPR022783">
    <property type="entry name" value="GCFC_dom"/>
</dbReference>
<name>A0A3Q3DLV2_HIPCM</name>
<evidence type="ECO:0000259" key="5">
    <source>
        <dbReference type="Pfam" id="PF07842"/>
    </source>
</evidence>
<feature type="compositionally biased region" description="Acidic residues" evidence="4">
    <location>
        <begin position="69"/>
        <end position="86"/>
    </location>
</feature>
<dbReference type="Ensembl" id="ENSHCOT00000023280.1">
    <property type="protein sequence ID" value="ENSHCOP00000015390.1"/>
    <property type="gene ID" value="ENSHCOG00000019255.1"/>
</dbReference>